<accession>A0ABV1SRS3</accession>
<gene>
    <name evidence="2" type="ORF">ABT188_07500</name>
</gene>
<feature type="compositionally biased region" description="Basic and acidic residues" evidence="1">
    <location>
        <begin position="1"/>
        <end position="14"/>
    </location>
</feature>
<evidence type="ECO:0000256" key="1">
    <source>
        <dbReference type="SAM" id="MobiDB-lite"/>
    </source>
</evidence>
<name>A0ABV1SRS3_9ACTN</name>
<evidence type="ECO:0000313" key="2">
    <source>
        <dbReference type="EMBL" id="MER6164424.1"/>
    </source>
</evidence>
<organism evidence="2 3">
    <name type="scientific">Streptomyces violaceorubidus</name>
    <dbReference type="NCBI Taxonomy" id="284042"/>
    <lineage>
        <taxon>Bacteria</taxon>
        <taxon>Bacillati</taxon>
        <taxon>Actinomycetota</taxon>
        <taxon>Actinomycetes</taxon>
        <taxon>Kitasatosporales</taxon>
        <taxon>Streptomycetaceae</taxon>
        <taxon>Streptomyces</taxon>
    </lineage>
</organism>
<protein>
    <submittedName>
        <fullName evidence="2">Uncharacterized protein</fullName>
    </submittedName>
</protein>
<feature type="region of interest" description="Disordered" evidence="1">
    <location>
        <begin position="216"/>
        <end position="280"/>
    </location>
</feature>
<proteinExistence type="predicted"/>
<comment type="caution">
    <text evidence="2">The sequence shown here is derived from an EMBL/GenBank/DDBJ whole genome shotgun (WGS) entry which is preliminary data.</text>
</comment>
<evidence type="ECO:0000313" key="3">
    <source>
        <dbReference type="Proteomes" id="UP001496720"/>
    </source>
</evidence>
<dbReference type="EMBL" id="JBEOZY010000005">
    <property type="protein sequence ID" value="MER6164424.1"/>
    <property type="molecule type" value="Genomic_DNA"/>
</dbReference>
<feature type="compositionally biased region" description="Acidic residues" evidence="1">
    <location>
        <begin position="15"/>
        <end position="40"/>
    </location>
</feature>
<dbReference type="Proteomes" id="UP001496720">
    <property type="component" value="Unassembled WGS sequence"/>
</dbReference>
<keyword evidence="3" id="KW-1185">Reference proteome</keyword>
<dbReference type="RefSeq" id="WP_352146412.1">
    <property type="nucleotide sequence ID" value="NZ_JBEOZY010000005.1"/>
</dbReference>
<reference evidence="2 3" key="1">
    <citation type="submission" date="2024-06" db="EMBL/GenBank/DDBJ databases">
        <title>The Natural Products Discovery Center: Release of the First 8490 Sequenced Strains for Exploring Actinobacteria Biosynthetic Diversity.</title>
        <authorList>
            <person name="Kalkreuter E."/>
            <person name="Kautsar S.A."/>
            <person name="Yang D."/>
            <person name="Bader C.D."/>
            <person name="Teijaro C.N."/>
            <person name="Fluegel L."/>
            <person name="Davis C.M."/>
            <person name="Simpson J.R."/>
            <person name="Lauterbach L."/>
            <person name="Steele A.D."/>
            <person name="Gui C."/>
            <person name="Meng S."/>
            <person name="Li G."/>
            <person name="Viehrig K."/>
            <person name="Ye F."/>
            <person name="Su P."/>
            <person name="Kiefer A.F."/>
            <person name="Nichols A."/>
            <person name="Cepeda A.J."/>
            <person name="Yan W."/>
            <person name="Fan B."/>
            <person name="Jiang Y."/>
            <person name="Adhikari A."/>
            <person name="Zheng C.-J."/>
            <person name="Schuster L."/>
            <person name="Cowan T.M."/>
            <person name="Smanski M.J."/>
            <person name="Chevrette M.G."/>
            <person name="De Carvalho L.P.S."/>
            <person name="Shen B."/>
        </authorList>
    </citation>
    <scope>NUCLEOTIDE SEQUENCE [LARGE SCALE GENOMIC DNA]</scope>
    <source>
        <strain evidence="2 3">NPDC001615</strain>
    </source>
</reference>
<sequence length="280" mass="28793">MQQHAENGRDRTTDAAEEPEPYTDEPYEDGAYEDGVYDEESAARPPQDGGPDVFLDVPQLKVDELTLDVENLRARVSLQAEVLDLLKLNVGADVALGQVHLGISGVEAQAQLKVRLDNVALIINRVLTTLDRNPQILEDLARGIGSAAHDVGRGAGSAVRHVGEGAGAAVEDLGGSAGEAVGEVARDVGDAVDAVEDVAGGAGEAAAEVGGAAGRAGASAGDAARETGRAAGRAAGRSVPRTSQEAGGGDPARRRRTRDDGPQAPRPTARRGVGKREEPP</sequence>
<feature type="region of interest" description="Disordered" evidence="1">
    <location>
        <begin position="1"/>
        <end position="54"/>
    </location>
</feature>